<dbReference type="Pfam" id="PF11290">
    <property type="entry name" value="DUF3090"/>
    <property type="match status" value="1"/>
</dbReference>
<evidence type="ECO:0000313" key="1">
    <source>
        <dbReference type="EMBL" id="BAL57487.1"/>
    </source>
</evidence>
<proteinExistence type="predicted"/>
<accession>H5SMV1</accession>
<dbReference type="InterPro" id="IPR021441">
    <property type="entry name" value="DUF3090"/>
</dbReference>
<sequence length="175" mass="20056">MPRLELNIDPCDHVTADAIGQPGQRVFFLQAWKGKETYTVLIEKVQLQSLSSGIEQFLAQVIRQYPELEDVPGDYVEEEMHVRPPLNPLFRAGELGLGYDAEHDRVLLFVREILIEGQDPQEASVLRIWCTRRQLRKLARWGAEVVSRGRPICPQCGEPMEPEGHFCVKKNGHKR</sequence>
<reference evidence="1" key="2">
    <citation type="journal article" date="2012" name="PLoS ONE">
        <title>A Deeply Branching Thermophilic Bacterium with an Ancient Acetyl-CoA Pathway Dominates a Subsurface Ecosystem.</title>
        <authorList>
            <person name="Takami H."/>
            <person name="Noguchi H."/>
            <person name="Takaki Y."/>
            <person name="Uchiyama I."/>
            <person name="Toyoda A."/>
            <person name="Nishi S."/>
            <person name="Chee G.-J."/>
            <person name="Arai W."/>
            <person name="Nunoura T."/>
            <person name="Itoh T."/>
            <person name="Hattori M."/>
            <person name="Takai K."/>
        </authorList>
    </citation>
    <scope>NUCLEOTIDE SEQUENCE</scope>
</reference>
<protein>
    <submittedName>
        <fullName evidence="1">Hypothetical conserved protein</fullName>
    </submittedName>
</protein>
<dbReference type="AlphaFoldDB" id="H5SMV1"/>
<reference evidence="1" key="1">
    <citation type="journal article" date="2005" name="Environ. Microbiol.">
        <title>Genetic and functional properties of uncultivated thermophilic crenarchaeotes from a subsurface gold mine as revealed by analysis of genome fragments.</title>
        <authorList>
            <person name="Nunoura T."/>
            <person name="Hirayama H."/>
            <person name="Takami H."/>
            <person name="Oida H."/>
            <person name="Nishi S."/>
            <person name="Shimamura S."/>
            <person name="Suzuki Y."/>
            <person name="Inagaki F."/>
            <person name="Takai K."/>
            <person name="Nealson K.H."/>
            <person name="Horikoshi K."/>
        </authorList>
    </citation>
    <scope>NUCLEOTIDE SEQUENCE</scope>
</reference>
<organism evidence="1">
    <name type="scientific">uncultured Chloroflexota bacterium</name>
    <dbReference type="NCBI Taxonomy" id="166587"/>
    <lineage>
        <taxon>Bacteria</taxon>
        <taxon>Bacillati</taxon>
        <taxon>Chloroflexota</taxon>
        <taxon>environmental samples</taxon>
    </lineage>
</organism>
<dbReference type="NCBIfam" id="TIGR03847">
    <property type="entry name" value="conserved hypothetical protein"/>
    <property type="match status" value="1"/>
</dbReference>
<name>H5SMV1_9CHLR</name>
<gene>
    <name evidence="1" type="ORF">HGMM_F51C01C07</name>
</gene>
<dbReference type="EMBL" id="AP011777">
    <property type="protein sequence ID" value="BAL57487.1"/>
    <property type="molecule type" value="Genomic_DNA"/>
</dbReference>